<organism evidence="1 2">
    <name type="scientific">Methylobacterium indicum</name>
    <dbReference type="NCBI Taxonomy" id="1775910"/>
    <lineage>
        <taxon>Bacteria</taxon>
        <taxon>Pseudomonadati</taxon>
        <taxon>Pseudomonadota</taxon>
        <taxon>Alphaproteobacteria</taxon>
        <taxon>Hyphomicrobiales</taxon>
        <taxon>Methylobacteriaceae</taxon>
        <taxon>Methylobacterium</taxon>
    </lineage>
</organism>
<sequence length="98" mass="10899">MSYHRTAHDVAGAFDRGMQGMAMSLGTVLIEQRMARQADRQAANAIRAQTARLVYDRVFAEELAAHRAEAARAEQAERAERFRMQRALAALAAKRARG</sequence>
<dbReference type="AlphaFoldDB" id="A0A8H8WSG9"/>
<accession>A0A8H8WSG9</accession>
<evidence type="ECO:0000313" key="2">
    <source>
        <dbReference type="Proteomes" id="UP000663508"/>
    </source>
</evidence>
<dbReference type="Proteomes" id="UP000663508">
    <property type="component" value="Chromosome"/>
</dbReference>
<protein>
    <submittedName>
        <fullName evidence="1">Uncharacterized protein</fullName>
    </submittedName>
</protein>
<name>A0A8H8WSG9_9HYPH</name>
<dbReference type="EMBL" id="AP024145">
    <property type="protein sequence ID" value="BCM83605.1"/>
    <property type="molecule type" value="Genomic_DNA"/>
</dbReference>
<dbReference type="RefSeq" id="WP_207182628.1">
    <property type="nucleotide sequence ID" value="NZ_AP024145.1"/>
</dbReference>
<evidence type="ECO:0000313" key="1">
    <source>
        <dbReference type="EMBL" id="BCM83605.1"/>
    </source>
</evidence>
<gene>
    <name evidence="1" type="ORF">mvi_20660</name>
</gene>
<dbReference type="KEGG" id="mind:mvi_20660"/>
<proteinExistence type="predicted"/>
<reference evidence="1" key="1">
    <citation type="submission" date="2020-11" db="EMBL/GenBank/DDBJ databases">
        <title>Complete genome sequence of a novel pathogenic Methylobacterium strain isolated from rice in Vietnam.</title>
        <authorList>
            <person name="Lai K."/>
            <person name="Okazaki S."/>
            <person name="Higashi K."/>
            <person name="Mori H."/>
            <person name="Toyoda A."/>
            <person name="Kurokawa K."/>
        </authorList>
    </citation>
    <scope>NUCLEOTIDE SEQUENCE</scope>
    <source>
        <strain evidence="1">VL1</strain>
    </source>
</reference>